<accession>A0A5J5IEH3</accession>
<keyword evidence="1" id="KW-1133">Transmembrane helix</keyword>
<evidence type="ECO:0000313" key="2">
    <source>
        <dbReference type="EMBL" id="KAA9036556.1"/>
    </source>
</evidence>
<reference evidence="2 3" key="1">
    <citation type="submission" date="2019-09" db="EMBL/GenBank/DDBJ databases">
        <title>Draft genome sequence of Ginsengibacter sp. BR5-29.</title>
        <authorList>
            <person name="Im W.-T."/>
        </authorList>
    </citation>
    <scope>NUCLEOTIDE SEQUENCE [LARGE SCALE GENOMIC DNA]</scope>
    <source>
        <strain evidence="2 3">BR5-29</strain>
    </source>
</reference>
<dbReference type="AlphaFoldDB" id="A0A5J5IEH3"/>
<keyword evidence="1" id="KW-0472">Membrane</keyword>
<keyword evidence="1" id="KW-0812">Transmembrane</keyword>
<proteinExistence type="predicted"/>
<sequence length="391" mass="44751">MKLLLLITGLLLLFATEILRVYFIMPFPGSQHKNTIGLAYWISNNISWIRILALALVVFPLIYIFKNGKTWMKIILSLILIFYGFVFFFFNYRFEADKMFYQPKQKLFVAAANDTTNKNKLVIGVAINGEAKAYPIQIIGYHHQVMDTIGSIPVMVTYCTVCRTGRAFSPFVNGKIETFRLVGMDHFNAMFEDATTKSWWQQATGKAIAGPLKGTALKEIASRQLTLEAWLREYPNSFVMQPDTSFKKDYKDLAGYDKGTLKSGLEKRDSASWKPKSWIIGVIHNYTAKAYDWNELVKNKVINDSIEGLPVLLVIEKDTASFHVYDRRINGTALNFKEESKDQFSDQNTNSTWNMEGLCIGGTLKGERLNPVQAYQEFWHSWSTFHPNTTK</sequence>
<dbReference type="Pfam" id="PF11376">
    <property type="entry name" value="DUF3179"/>
    <property type="match status" value="1"/>
</dbReference>
<comment type="caution">
    <text evidence="2">The sequence shown here is derived from an EMBL/GenBank/DDBJ whole genome shotgun (WGS) entry which is preliminary data.</text>
</comment>
<dbReference type="Proteomes" id="UP000326903">
    <property type="component" value="Unassembled WGS sequence"/>
</dbReference>
<evidence type="ECO:0000256" key="1">
    <source>
        <dbReference type="SAM" id="Phobius"/>
    </source>
</evidence>
<gene>
    <name evidence="2" type="ORF">FW778_18225</name>
</gene>
<evidence type="ECO:0000313" key="3">
    <source>
        <dbReference type="Proteomes" id="UP000326903"/>
    </source>
</evidence>
<dbReference type="InterPro" id="IPR021516">
    <property type="entry name" value="DUF3179"/>
</dbReference>
<keyword evidence="3" id="KW-1185">Reference proteome</keyword>
<organism evidence="2 3">
    <name type="scientific">Ginsengibacter hankyongi</name>
    <dbReference type="NCBI Taxonomy" id="2607284"/>
    <lineage>
        <taxon>Bacteria</taxon>
        <taxon>Pseudomonadati</taxon>
        <taxon>Bacteroidota</taxon>
        <taxon>Chitinophagia</taxon>
        <taxon>Chitinophagales</taxon>
        <taxon>Chitinophagaceae</taxon>
        <taxon>Ginsengibacter</taxon>
    </lineage>
</organism>
<name>A0A5J5IEH3_9BACT</name>
<feature type="transmembrane region" description="Helical" evidence="1">
    <location>
        <begin position="74"/>
        <end position="94"/>
    </location>
</feature>
<dbReference type="RefSeq" id="WP_150416297.1">
    <property type="nucleotide sequence ID" value="NZ_VYQF01000007.1"/>
</dbReference>
<feature type="transmembrane region" description="Helical" evidence="1">
    <location>
        <begin position="47"/>
        <end position="65"/>
    </location>
</feature>
<protein>
    <submittedName>
        <fullName evidence="2">DUF3179 domain-containing protein</fullName>
    </submittedName>
</protein>
<dbReference type="EMBL" id="VYQF01000007">
    <property type="protein sequence ID" value="KAA9036556.1"/>
    <property type="molecule type" value="Genomic_DNA"/>
</dbReference>